<reference evidence="2" key="1">
    <citation type="submission" date="2015-07" db="EMBL/GenBank/DDBJ databases">
        <title>Transcriptome Assembly of Anthurium amnicola.</title>
        <authorList>
            <person name="Suzuki J."/>
        </authorList>
    </citation>
    <scope>NUCLEOTIDE SEQUENCE</scope>
</reference>
<proteinExistence type="predicted"/>
<keyword evidence="2" id="KW-0328">Glycosyltransferase</keyword>
<feature type="region of interest" description="Disordered" evidence="1">
    <location>
        <begin position="118"/>
        <end position="167"/>
    </location>
</feature>
<dbReference type="EMBL" id="GDJX01013275">
    <property type="protein sequence ID" value="JAT54661.1"/>
    <property type="molecule type" value="Transcribed_RNA"/>
</dbReference>
<organism evidence="2">
    <name type="scientific">Anthurium amnicola</name>
    <dbReference type="NCBI Taxonomy" id="1678845"/>
    <lineage>
        <taxon>Eukaryota</taxon>
        <taxon>Viridiplantae</taxon>
        <taxon>Streptophyta</taxon>
        <taxon>Embryophyta</taxon>
        <taxon>Tracheophyta</taxon>
        <taxon>Spermatophyta</taxon>
        <taxon>Magnoliopsida</taxon>
        <taxon>Liliopsida</taxon>
        <taxon>Araceae</taxon>
        <taxon>Pothoideae</taxon>
        <taxon>Potheae</taxon>
        <taxon>Anthurium</taxon>
    </lineage>
</organism>
<accession>A0A1D1YJ59</accession>
<evidence type="ECO:0000256" key="1">
    <source>
        <dbReference type="SAM" id="MobiDB-lite"/>
    </source>
</evidence>
<gene>
    <name evidence="2" type="primary">B3GALT16_4</name>
    <name evidence="2" type="ORF">g.167912</name>
</gene>
<dbReference type="PROSITE" id="PS50896">
    <property type="entry name" value="LISH"/>
    <property type="match status" value="1"/>
</dbReference>
<feature type="compositionally biased region" description="Basic and acidic residues" evidence="1">
    <location>
        <begin position="156"/>
        <end position="167"/>
    </location>
</feature>
<protein>
    <submittedName>
        <fullName evidence="2">Putative beta-1,3-galactosyltransferase 16</fullName>
    </submittedName>
</protein>
<name>A0A1D1YJ59_9ARAE</name>
<feature type="compositionally biased region" description="Basic and acidic residues" evidence="1">
    <location>
        <begin position="130"/>
        <end position="145"/>
    </location>
</feature>
<feature type="compositionally biased region" description="Basic residues" evidence="1">
    <location>
        <begin position="146"/>
        <end position="155"/>
    </location>
</feature>
<feature type="non-terminal residue" evidence="2">
    <location>
        <position position="269"/>
    </location>
</feature>
<sequence length="269" mass="29757">MVGKAPEGGVSTSSLVSLLPRQVMLESCGAGAVSEAAGKKVSKRRKGEREEERSLSAARVALLRAIAAFLERSGFSRTLYSLRSEAEIEIEDGSMDLDLEGIVCKYLELREDSALEKISIPDEQDAQNRTQKEGEGIHDHSEEHISKKKKKRKKEKVGDDNVKTESDKAACEGGVALPNHLVDELLGRKVPDANHETGENQLLVCHVNSEDHKRKKSKKVCKETIESVSNEKPLDEERLNELVSLPENAFSLLDETNIGSKDTKKKKKK</sequence>
<dbReference type="InterPro" id="IPR006594">
    <property type="entry name" value="LisH"/>
</dbReference>
<dbReference type="AlphaFoldDB" id="A0A1D1YJ59"/>
<dbReference type="GO" id="GO:0016757">
    <property type="term" value="F:glycosyltransferase activity"/>
    <property type="evidence" value="ECO:0007669"/>
    <property type="project" value="UniProtKB-KW"/>
</dbReference>
<evidence type="ECO:0000313" key="2">
    <source>
        <dbReference type="EMBL" id="JAT54661.1"/>
    </source>
</evidence>
<keyword evidence="2" id="KW-0808">Transferase</keyword>